<dbReference type="EMBL" id="CP038817">
    <property type="protein sequence ID" value="QEN11213.1"/>
    <property type="molecule type" value="Genomic_DNA"/>
</dbReference>
<proteinExistence type="predicted"/>
<accession>A0AAE6JRS0</accession>
<gene>
    <name evidence="1" type="ORF">E5Q53_07120</name>
</gene>
<sequence length="154" mass="17643">MDDFEKDTREIISQISRILGKEIPETSYRFEVLGVPHLAPKSLAKGKMAIYIFKYKDTYLKIGKVGAKSKARYTSQHYLPDSSPSNLAKSILKDELFSISHSITKDNVGQWIKDNCQRINILIDKELGHFALSLIETMLHYKYQPKYEGLSIVC</sequence>
<dbReference type="AlphaFoldDB" id="A0AAE6JRS0"/>
<dbReference type="RefSeq" id="WP_050855326.1">
    <property type="nucleotide sequence ID" value="NZ_CP038817.1"/>
</dbReference>
<dbReference type="KEGG" id="hpaa:E5Q53_07120"/>
<name>A0AAE6JRS0_HAEPH</name>
<evidence type="ECO:0000313" key="2">
    <source>
        <dbReference type="Proteomes" id="UP000323974"/>
    </source>
</evidence>
<dbReference type="Proteomes" id="UP000323974">
    <property type="component" value="Chromosome"/>
</dbReference>
<protein>
    <submittedName>
        <fullName evidence="1">Uncharacterized protein</fullName>
    </submittedName>
</protein>
<organism evidence="1 2">
    <name type="scientific">Haemophilus parahaemolyticus</name>
    <dbReference type="NCBI Taxonomy" id="735"/>
    <lineage>
        <taxon>Bacteria</taxon>
        <taxon>Pseudomonadati</taxon>
        <taxon>Pseudomonadota</taxon>
        <taxon>Gammaproteobacteria</taxon>
        <taxon>Pasteurellales</taxon>
        <taxon>Pasteurellaceae</taxon>
        <taxon>Haemophilus</taxon>
    </lineage>
</organism>
<reference evidence="1 2" key="1">
    <citation type="submission" date="2019-04" db="EMBL/GenBank/DDBJ databases">
        <title>Complete Genome and Methylome Analysis of Haemophilus haemolyticus NEB129.</title>
        <authorList>
            <person name="Fomenkov A."/>
            <person name="Roberts R.J."/>
            <person name="Anton B.P."/>
            <person name="Vincze T."/>
        </authorList>
    </citation>
    <scope>NUCLEOTIDE SEQUENCE [LARGE SCALE GENOMIC DNA]</scope>
    <source>
        <strain evidence="1 2">NEB129</strain>
    </source>
</reference>
<evidence type="ECO:0000313" key="1">
    <source>
        <dbReference type="EMBL" id="QEN11213.1"/>
    </source>
</evidence>
<dbReference type="GeneID" id="78224874"/>